<dbReference type="Proteomes" id="UP001327560">
    <property type="component" value="Chromosome 2"/>
</dbReference>
<dbReference type="EMBL" id="CP136891">
    <property type="protein sequence ID" value="WOK97700.1"/>
    <property type="molecule type" value="Genomic_DNA"/>
</dbReference>
<proteinExistence type="predicted"/>
<organism evidence="1 2">
    <name type="scientific">Canna indica</name>
    <name type="common">Indian-shot</name>
    <dbReference type="NCBI Taxonomy" id="4628"/>
    <lineage>
        <taxon>Eukaryota</taxon>
        <taxon>Viridiplantae</taxon>
        <taxon>Streptophyta</taxon>
        <taxon>Embryophyta</taxon>
        <taxon>Tracheophyta</taxon>
        <taxon>Spermatophyta</taxon>
        <taxon>Magnoliopsida</taxon>
        <taxon>Liliopsida</taxon>
        <taxon>Zingiberales</taxon>
        <taxon>Cannaceae</taxon>
        <taxon>Canna</taxon>
    </lineage>
</organism>
<gene>
    <name evidence="1" type="ORF">Cni_G06408</name>
</gene>
<dbReference type="AlphaFoldDB" id="A0AAQ3K1F5"/>
<sequence length="116" mass="13293">MVMRGKNNLDTFYGRLMEVLRSRQWEVYVAPERRDFGSGPPESATMATMERVRMPVVKVLGSLRKEQELWESTDKCLQDAFPDLNALMVFLKLSLLSRPKFCLTFTNCNTIKPSAG</sequence>
<keyword evidence="2" id="KW-1185">Reference proteome</keyword>
<protein>
    <submittedName>
        <fullName evidence="1">Uncharacterized protein</fullName>
    </submittedName>
</protein>
<name>A0AAQ3K1F5_9LILI</name>
<reference evidence="1 2" key="1">
    <citation type="submission" date="2023-10" db="EMBL/GenBank/DDBJ databases">
        <title>Chromosome-scale genome assembly provides insights into flower coloration mechanisms of Canna indica.</title>
        <authorList>
            <person name="Li C."/>
        </authorList>
    </citation>
    <scope>NUCLEOTIDE SEQUENCE [LARGE SCALE GENOMIC DNA]</scope>
    <source>
        <tissue evidence="1">Flower</tissue>
    </source>
</reference>
<evidence type="ECO:0000313" key="1">
    <source>
        <dbReference type="EMBL" id="WOK97700.1"/>
    </source>
</evidence>
<evidence type="ECO:0000313" key="2">
    <source>
        <dbReference type="Proteomes" id="UP001327560"/>
    </source>
</evidence>
<accession>A0AAQ3K1F5</accession>